<organism evidence="1 2">
    <name type="scientific">Pseudocohnilembus persalinus</name>
    <name type="common">Ciliate</name>
    <dbReference type="NCBI Taxonomy" id="266149"/>
    <lineage>
        <taxon>Eukaryota</taxon>
        <taxon>Sar</taxon>
        <taxon>Alveolata</taxon>
        <taxon>Ciliophora</taxon>
        <taxon>Intramacronucleata</taxon>
        <taxon>Oligohymenophorea</taxon>
        <taxon>Scuticociliatia</taxon>
        <taxon>Philasterida</taxon>
        <taxon>Pseudocohnilembidae</taxon>
        <taxon>Pseudocohnilembus</taxon>
    </lineage>
</organism>
<protein>
    <recommendedName>
        <fullName evidence="3">SKP1 component dimerisation domain-containing protein</fullName>
    </recommendedName>
</protein>
<evidence type="ECO:0008006" key="3">
    <source>
        <dbReference type="Google" id="ProtNLM"/>
    </source>
</evidence>
<dbReference type="EMBL" id="LDAU01000148">
    <property type="protein sequence ID" value="KRX02958.1"/>
    <property type="molecule type" value="Genomic_DNA"/>
</dbReference>
<accession>A0A0V0QL43</accession>
<dbReference type="AlphaFoldDB" id="A0A0V0QL43"/>
<name>A0A0V0QL43_PSEPJ</name>
<keyword evidence="2" id="KW-1185">Reference proteome</keyword>
<dbReference type="Proteomes" id="UP000054937">
    <property type="component" value="Unassembled WGS sequence"/>
</dbReference>
<evidence type="ECO:0000313" key="2">
    <source>
        <dbReference type="Proteomes" id="UP000054937"/>
    </source>
</evidence>
<proteinExistence type="predicted"/>
<evidence type="ECO:0000313" key="1">
    <source>
        <dbReference type="EMBL" id="KRX02958.1"/>
    </source>
</evidence>
<gene>
    <name evidence="1" type="ORF">PPERSA_09376</name>
</gene>
<reference evidence="1 2" key="1">
    <citation type="journal article" date="2015" name="Sci. Rep.">
        <title>Genome of the facultative scuticociliatosis pathogen Pseudocohnilembus persalinus provides insight into its virulence through horizontal gene transfer.</title>
        <authorList>
            <person name="Xiong J."/>
            <person name="Wang G."/>
            <person name="Cheng J."/>
            <person name="Tian M."/>
            <person name="Pan X."/>
            <person name="Warren A."/>
            <person name="Jiang C."/>
            <person name="Yuan D."/>
            <person name="Miao W."/>
        </authorList>
    </citation>
    <scope>NUCLEOTIDE SEQUENCE [LARGE SCALE GENOMIC DNA]</scope>
    <source>
        <strain evidence="1">36N120E</strain>
    </source>
</reference>
<dbReference type="InterPro" id="IPR011333">
    <property type="entry name" value="SKP1/BTB/POZ_sf"/>
</dbReference>
<sequence>MEEEQIRIKSSDNKEVQFKKEFANFSTYVQEADLNSEIPVNINEETLLLMRKFLEAHDYDAKQIVINKPLTSQKIKDNLDEKSYEILKDYQGIQNVEKIKPIIDGAYYLGFDQLKDACLACLASEFYVGPSEADLEEFKKQHGIKELSAEEELDIMREFEPVFQTLNKKFQDEMQKEQQKFEQEDGTNQ</sequence>
<comment type="caution">
    <text evidence="1">The sequence shown here is derived from an EMBL/GenBank/DDBJ whole genome shotgun (WGS) entry which is preliminary data.</text>
</comment>
<dbReference type="OrthoDB" id="302778at2759"/>
<dbReference type="InParanoid" id="A0A0V0QL43"/>
<dbReference type="Gene3D" id="3.30.710.10">
    <property type="entry name" value="Potassium Channel Kv1.1, Chain A"/>
    <property type="match status" value="1"/>
</dbReference>
<dbReference type="OMA" id="CEVHNYE"/>